<protein>
    <submittedName>
        <fullName evidence="1">Uncharacterized protein</fullName>
    </submittedName>
</protein>
<dbReference type="EMBL" id="WHUW01000010">
    <property type="protein sequence ID" value="KAF8441720.1"/>
    <property type="molecule type" value="Genomic_DNA"/>
</dbReference>
<reference evidence="1" key="2">
    <citation type="journal article" date="2020" name="Nat. Commun.">
        <title>Large-scale genome sequencing of mycorrhizal fungi provides insights into the early evolution of symbiotic traits.</title>
        <authorList>
            <person name="Miyauchi S."/>
            <person name="Kiss E."/>
            <person name="Kuo A."/>
            <person name="Drula E."/>
            <person name="Kohler A."/>
            <person name="Sanchez-Garcia M."/>
            <person name="Morin E."/>
            <person name="Andreopoulos B."/>
            <person name="Barry K.W."/>
            <person name="Bonito G."/>
            <person name="Buee M."/>
            <person name="Carver A."/>
            <person name="Chen C."/>
            <person name="Cichocki N."/>
            <person name="Clum A."/>
            <person name="Culley D."/>
            <person name="Crous P.W."/>
            <person name="Fauchery L."/>
            <person name="Girlanda M."/>
            <person name="Hayes R.D."/>
            <person name="Keri Z."/>
            <person name="LaButti K."/>
            <person name="Lipzen A."/>
            <person name="Lombard V."/>
            <person name="Magnuson J."/>
            <person name="Maillard F."/>
            <person name="Murat C."/>
            <person name="Nolan M."/>
            <person name="Ohm R.A."/>
            <person name="Pangilinan J."/>
            <person name="Pereira M.F."/>
            <person name="Perotto S."/>
            <person name="Peter M."/>
            <person name="Pfister S."/>
            <person name="Riley R."/>
            <person name="Sitrit Y."/>
            <person name="Stielow J.B."/>
            <person name="Szollosi G."/>
            <person name="Zifcakova L."/>
            <person name="Stursova M."/>
            <person name="Spatafora J.W."/>
            <person name="Tedersoo L."/>
            <person name="Vaario L.M."/>
            <person name="Yamada A."/>
            <person name="Yan M."/>
            <person name="Wang P."/>
            <person name="Xu J."/>
            <person name="Bruns T."/>
            <person name="Baldrian P."/>
            <person name="Vilgalys R."/>
            <person name="Dunand C."/>
            <person name="Henrissat B."/>
            <person name="Grigoriev I.V."/>
            <person name="Hibbett D."/>
            <person name="Nagy L.G."/>
            <person name="Martin F.M."/>
        </authorList>
    </citation>
    <scope>NUCLEOTIDE SEQUENCE</scope>
    <source>
        <strain evidence="1">BED1</strain>
    </source>
</reference>
<gene>
    <name evidence="1" type="ORF">L210DRAFT_3538115</name>
</gene>
<comment type="caution">
    <text evidence="1">The sequence shown here is derived from an EMBL/GenBank/DDBJ whole genome shotgun (WGS) entry which is preliminary data.</text>
</comment>
<organism evidence="1 2">
    <name type="scientific">Boletus edulis BED1</name>
    <dbReference type="NCBI Taxonomy" id="1328754"/>
    <lineage>
        <taxon>Eukaryota</taxon>
        <taxon>Fungi</taxon>
        <taxon>Dikarya</taxon>
        <taxon>Basidiomycota</taxon>
        <taxon>Agaricomycotina</taxon>
        <taxon>Agaricomycetes</taxon>
        <taxon>Agaricomycetidae</taxon>
        <taxon>Boletales</taxon>
        <taxon>Boletineae</taxon>
        <taxon>Boletaceae</taxon>
        <taxon>Boletoideae</taxon>
        <taxon>Boletus</taxon>
    </lineage>
</organism>
<name>A0AAD4GG44_BOLED</name>
<proteinExistence type="predicted"/>
<dbReference type="Proteomes" id="UP001194468">
    <property type="component" value="Unassembled WGS sequence"/>
</dbReference>
<accession>A0AAD4GG44</accession>
<dbReference type="AlphaFoldDB" id="A0AAD4GG44"/>
<reference evidence="1" key="1">
    <citation type="submission" date="2019-10" db="EMBL/GenBank/DDBJ databases">
        <authorList>
            <consortium name="DOE Joint Genome Institute"/>
            <person name="Kuo A."/>
            <person name="Miyauchi S."/>
            <person name="Kiss E."/>
            <person name="Drula E."/>
            <person name="Kohler A."/>
            <person name="Sanchez-Garcia M."/>
            <person name="Andreopoulos B."/>
            <person name="Barry K.W."/>
            <person name="Bonito G."/>
            <person name="Buee M."/>
            <person name="Carver A."/>
            <person name="Chen C."/>
            <person name="Cichocki N."/>
            <person name="Clum A."/>
            <person name="Culley D."/>
            <person name="Crous P.W."/>
            <person name="Fauchery L."/>
            <person name="Girlanda M."/>
            <person name="Hayes R."/>
            <person name="Keri Z."/>
            <person name="LaButti K."/>
            <person name="Lipzen A."/>
            <person name="Lombard V."/>
            <person name="Magnuson J."/>
            <person name="Maillard F."/>
            <person name="Morin E."/>
            <person name="Murat C."/>
            <person name="Nolan M."/>
            <person name="Ohm R."/>
            <person name="Pangilinan J."/>
            <person name="Pereira M."/>
            <person name="Perotto S."/>
            <person name="Peter M."/>
            <person name="Riley R."/>
            <person name="Sitrit Y."/>
            <person name="Stielow B."/>
            <person name="Szollosi G."/>
            <person name="Zifcakova L."/>
            <person name="Stursova M."/>
            <person name="Spatafora J.W."/>
            <person name="Tedersoo L."/>
            <person name="Vaario L.-M."/>
            <person name="Yamada A."/>
            <person name="Yan M."/>
            <person name="Wang P."/>
            <person name="Xu J."/>
            <person name="Bruns T."/>
            <person name="Baldrian P."/>
            <person name="Vilgalys R."/>
            <person name="Henrissat B."/>
            <person name="Grigoriev I.V."/>
            <person name="Hibbett D."/>
            <person name="Nagy L.G."/>
            <person name="Martin F.M."/>
        </authorList>
    </citation>
    <scope>NUCLEOTIDE SEQUENCE</scope>
    <source>
        <strain evidence="1">BED1</strain>
    </source>
</reference>
<evidence type="ECO:0000313" key="1">
    <source>
        <dbReference type="EMBL" id="KAF8441720.1"/>
    </source>
</evidence>
<sequence length="75" mass="8091">MSSSPSTCDHPTVMHLLRVGKNILPAHSFAAALIGQFEFPTNTRYQGRFFKLGGGPLVASPDLLLVACVFDLMVT</sequence>
<keyword evidence="2" id="KW-1185">Reference proteome</keyword>
<evidence type="ECO:0000313" key="2">
    <source>
        <dbReference type="Proteomes" id="UP001194468"/>
    </source>
</evidence>